<evidence type="ECO:0000256" key="1">
    <source>
        <dbReference type="SAM" id="MobiDB-lite"/>
    </source>
</evidence>
<reference evidence="6" key="1">
    <citation type="submission" date="2016-11" db="UniProtKB">
        <authorList>
            <consortium name="WormBaseParasite"/>
        </authorList>
    </citation>
    <scope>IDENTIFICATION</scope>
</reference>
<name>A0A1I7S7K9_BURXY</name>
<dbReference type="EMBL" id="CAJFCV020000003">
    <property type="protein sequence ID" value="CAG9111951.1"/>
    <property type="molecule type" value="Genomic_DNA"/>
</dbReference>
<evidence type="ECO:0000313" key="3">
    <source>
        <dbReference type="EMBL" id="CAG9111951.1"/>
    </source>
</evidence>
<dbReference type="WBParaSite" id="BXY_0900000.1">
    <property type="protein sequence ID" value="BXY_0900000.1"/>
    <property type="gene ID" value="BXY_0900000"/>
</dbReference>
<feature type="region of interest" description="Disordered" evidence="1">
    <location>
        <begin position="60"/>
        <end position="144"/>
    </location>
</feature>
<keyword evidence="5" id="KW-1185">Reference proteome</keyword>
<proteinExistence type="predicted"/>
<protein>
    <submittedName>
        <fullName evidence="2">(pine wood nematode) hypothetical protein</fullName>
    </submittedName>
</protein>
<reference evidence="3" key="2">
    <citation type="submission" date="2020-08" db="EMBL/GenBank/DDBJ databases">
        <authorList>
            <person name="Kikuchi T."/>
        </authorList>
    </citation>
    <scope>NUCLEOTIDE SEQUENCE</scope>
    <source>
        <strain evidence="2">Ka4C1</strain>
    </source>
</reference>
<dbReference type="Proteomes" id="UP000659654">
    <property type="component" value="Unassembled WGS sequence"/>
</dbReference>
<sequence>MGIFDSRPISLFSLLLLVDGPTKRLCPELKPSPSRGTMKRDLLMSFALVAILLVSGVNSQDATAEPGGGGGQETTTPHQPLEPGRNTEEQPAPATGEPSDPPAPSEQPAAPSEAPESSTLPQESESAPPVSSDEPPVPSNGSAIDFPADIFEAQVIKLEVPVSSVAVGLDTQGIADDLNKGLRKSQMSTQKILDTIHKKMRENGPRARLLSDRPLKKFRRSSSELLDAYDKNGISYLLLTISDTP</sequence>
<evidence type="ECO:0000313" key="4">
    <source>
        <dbReference type="Proteomes" id="UP000095284"/>
    </source>
</evidence>
<gene>
    <name evidence="2" type="ORF">BXYJ_LOCUS7880</name>
</gene>
<dbReference type="AlphaFoldDB" id="A0A1I7S7K9"/>
<evidence type="ECO:0000313" key="2">
    <source>
        <dbReference type="EMBL" id="CAD5223240.1"/>
    </source>
</evidence>
<dbReference type="EMBL" id="CAJFDI010000003">
    <property type="protein sequence ID" value="CAD5223240.1"/>
    <property type="molecule type" value="Genomic_DNA"/>
</dbReference>
<evidence type="ECO:0000313" key="5">
    <source>
        <dbReference type="Proteomes" id="UP000659654"/>
    </source>
</evidence>
<dbReference type="Proteomes" id="UP000582659">
    <property type="component" value="Unassembled WGS sequence"/>
</dbReference>
<accession>A0A1I7S7K9</accession>
<evidence type="ECO:0000313" key="6">
    <source>
        <dbReference type="WBParaSite" id="BXY_0900000.1"/>
    </source>
</evidence>
<dbReference type="Proteomes" id="UP000095284">
    <property type="component" value="Unplaced"/>
</dbReference>
<feature type="compositionally biased region" description="Low complexity" evidence="1">
    <location>
        <begin position="106"/>
        <end position="134"/>
    </location>
</feature>
<organism evidence="4 6">
    <name type="scientific">Bursaphelenchus xylophilus</name>
    <name type="common">Pinewood nematode worm</name>
    <name type="synonym">Aphelenchoides xylophilus</name>
    <dbReference type="NCBI Taxonomy" id="6326"/>
    <lineage>
        <taxon>Eukaryota</taxon>
        <taxon>Metazoa</taxon>
        <taxon>Ecdysozoa</taxon>
        <taxon>Nematoda</taxon>
        <taxon>Chromadorea</taxon>
        <taxon>Rhabditida</taxon>
        <taxon>Tylenchina</taxon>
        <taxon>Tylenchomorpha</taxon>
        <taxon>Aphelenchoidea</taxon>
        <taxon>Aphelenchoididae</taxon>
        <taxon>Bursaphelenchus</taxon>
    </lineage>
</organism>